<dbReference type="GO" id="GO:0032259">
    <property type="term" value="P:methylation"/>
    <property type="evidence" value="ECO:0007669"/>
    <property type="project" value="UniProtKB-KW"/>
</dbReference>
<dbReference type="EC" id="2.1.1.72" evidence="3"/>
<dbReference type="GO" id="GO:0009307">
    <property type="term" value="P:DNA restriction-modification system"/>
    <property type="evidence" value="ECO:0007669"/>
    <property type="project" value="UniProtKB-KW"/>
</dbReference>
<dbReference type="KEGG" id="fmr:Fuma_05554"/>
<dbReference type="GO" id="GO:0009007">
    <property type="term" value="F:site-specific DNA-methyltransferase (adenine-specific) activity"/>
    <property type="evidence" value="ECO:0007669"/>
    <property type="project" value="UniProtKB-EC"/>
</dbReference>
<proteinExistence type="inferred from homology"/>
<keyword evidence="3" id="KW-0489">Methyltransferase</keyword>
<accession>A0A1P8WPA7</accession>
<reference evidence="3 4" key="1">
    <citation type="journal article" date="2016" name="Front. Microbiol.">
        <title>Fuerstia marisgermanicae gen. nov., sp. nov., an Unusual Member of the Phylum Planctomycetes from the German Wadden Sea.</title>
        <authorList>
            <person name="Kohn T."/>
            <person name="Heuer A."/>
            <person name="Jogler M."/>
            <person name="Vollmers J."/>
            <person name="Boedeker C."/>
            <person name="Bunk B."/>
            <person name="Rast P."/>
            <person name="Borchert D."/>
            <person name="Glockner I."/>
            <person name="Freese H.M."/>
            <person name="Klenk H.P."/>
            <person name="Overmann J."/>
            <person name="Kaster A.K."/>
            <person name="Rohde M."/>
            <person name="Wiegand S."/>
            <person name="Jogler C."/>
        </authorList>
    </citation>
    <scope>NUCLEOTIDE SEQUENCE [LARGE SCALE GENOMIC DNA]</scope>
    <source>
        <strain evidence="3 4">NH11</strain>
    </source>
</reference>
<evidence type="ECO:0000313" key="4">
    <source>
        <dbReference type="Proteomes" id="UP000187735"/>
    </source>
</evidence>
<keyword evidence="3" id="KW-0808">Transferase</keyword>
<dbReference type="RefSeq" id="WP_077026992.1">
    <property type="nucleotide sequence ID" value="NZ_CP017641.1"/>
</dbReference>
<dbReference type="Proteomes" id="UP000187735">
    <property type="component" value="Chromosome"/>
</dbReference>
<dbReference type="InterPro" id="IPR038333">
    <property type="entry name" value="T1MK-like_N_sf"/>
</dbReference>
<evidence type="ECO:0000313" key="3">
    <source>
        <dbReference type="EMBL" id="APZ95891.1"/>
    </source>
</evidence>
<dbReference type="STRING" id="1891926.Fuma_05554"/>
<keyword evidence="4" id="KW-1185">Reference proteome</keyword>
<keyword evidence="2" id="KW-0680">Restriction system</keyword>
<sequence length="67" mass="7796">MNPTHIVVKLWMQCHVLRDDSITYQEYVNELSFLRFLKTMQENNQAAEVPEGCYWGDAYAGLLEPGM</sequence>
<dbReference type="EMBL" id="CP017641">
    <property type="protein sequence ID" value="APZ95891.1"/>
    <property type="molecule type" value="Genomic_DNA"/>
</dbReference>
<organism evidence="3 4">
    <name type="scientific">Fuerstiella marisgermanici</name>
    <dbReference type="NCBI Taxonomy" id="1891926"/>
    <lineage>
        <taxon>Bacteria</taxon>
        <taxon>Pseudomonadati</taxon>
        <taxon>Planctomycetota</taxon>
        <taxon>Planctomycetia</taxon>
        <taxon>Planctomycetales</taxon>
        <taxon>Planctomycetaceae</taxon>
        <taxon>Fuerstiella</taxon>
    </lineage>
</organism>
<dbReference type="OrthoDB" id="9814572at2"/>
<comment type="similarity">
    <text evidence="1">Belongs to the N(4)/N(6)-methyltransferase family.</text>
</comment>
<gene>
    <name evidence="3" type="primary">hsdM</name>
    <name evidence="3" type="ORF">Fuma_05554</name>
</gene>
<protein>
    <submittedName>
        <fullName evidence="3">Type I restriction enzyme EcoKI M protein</fullName>
        <ecNumber evidence="3">2.1.1.72</ecNumber>
    </submittedName>
</protein>
<dbReference type="AlphaFoldDB" id="A0A1P8WPA7"/>
<evidence type="ECO:0000256" key="2">
    <source>
        <dbReference type="ARBA" id="ARBA00022747"/>
    </source>
</evidence>
<name>A0A1P8WPA7_9PLAN</name>
<dbReference type="Gene3D" id="1.20.1260.30">
    <property type="match status" value="1"/>
</dbReference>
<evidence type="ECO:0000256" key="1">
    <source>
        <dbReference type="ARBA" id="ARBA00006594"/>
    </source>
</evidence>